<protein>
    <submittedName>
        <fullName evidence="7">PLDc_N domain-containing protein</fullName>
    </submittedName>
</protein>
<dbReference type="AlphaFoldDB" id="A0A1H8LUU4"/>
<dbReference type="RefSeq" id="WP_035880385.1">
    <property type="nucleotide sequence ID" value="NZ_FOCN01000032.1"/>
</dbReference>
<evidence type="ECO:0000313" key="7">
    <source>
        <dbReference type="EMBL" id="TFB84241.1"/>
    </source>
</evidence>
<keyword evidence="4" id="KW-1133">Transmembrane helix</keyword>
<dbReference type="EMBL" id="SOFF01000047">
    <property type="protein sequence ID" value="TFB84241.1"/>
    <property type="molecule type" value="Genomic_DNA"/>
</dbReference>
<keyword evidence="5" id="KW-0472">Membrane</keyword>
<reference evidence="7 8" key="1">
    <citation type="submission" date="2019-03" db="EMBL/GenBank/DDBJ databases">
        <title>Genomics of glacier-inhabiting Cryobacterium strains.</title>
        <authorList>
            <person name="Liu Q."/>
            <person name="Xin Y.-H."/>
        </authorList>
    </citation>
    <scope>NUCLEOTIDE SEQUENCE [LARGE SCALE GENOMIC DNA]</scope>
    <source>
        <strain evidence="7 8">Hh15</strain>
    </source>
</reference>
<proteinExistence type="predicted"/>
<sequence length="71" mass="7780">MNNPLIPAFYDIAWSGVVVVMLVALVVALVQIRRAPSLSSTARAIWVLIVLFAPIAGPVIWFLVGRRPQPE</sequence>
<keyword evidence="8" id="KW-1185">Reference proteome</keyword>
<comment type="subcellular location">
    <subcellularLocation>
        <location evidence="1">Cell membrane</location>
        <topology evidence="1">Multi-pass membrane protein</topology>
    </subcellularLocation>
</comment>
<dbReference type="InterPro" id="IPR027379">
    <property type="entry name" value="CLS_N"/>
</dbReference>
<name>A0A1H8LUU4_9MICO</name>
<evidence type="ECO:0000313" key="8">
    <source>
        <dbReference type="Proteomes" id="UP000297654"/>
    </source>
</evidence>
<evidence type="ECO:0000256" key="4">
    <source>
        <dbReference type="ARBA" id="ARBA00022989"/>
    </source>
</evidence>
<gene>
    <name evidence="7" type="ORF">E3O10_16395</name>
</gene>
<evidence type="ECO:0000256" key="3">
    <source>
        <dbReference type="ARBA" id="ARBA00022692"/>
    </source>
</evidence>
<dbReference type="GO" id="GO:0005886">
    <property type="term" value="C:plasma membrane"/>
    <property type="evidence" value="ECO:0007669"/>
    <property type="project" value="UniProtKB-SubCell"/>
</dbReference>
<keyword evidence="2" id="KW-1003">Cell membrane</keyword>
<dbReference type="OrthoDB" id="4468841at2"/>
<evidence type="ECO:0000259" key="6">
    <source>
        <dbReference type="Pfam" id="PF13396"/>
    </source>
</evidence>
<evidence type="ECO:0000256" key="1">
    <source>
        <dbReference type="ARBA" id="ARBA00004651"/>
    </source>
</evidence>
<dbReference type="Proteomes" id="UP000297654">
    <property type="component" value="Unassembled WGS sequence"/>
</dbReference>
<feature type="domain" description="Cardiolipin synthase N-terminal" evidence="6">
    <location>
        <begin position="24"/>
        <end position="66"/>
    </location>
</feature>
<evidence type="ECO:0000256" key="2">
    <source>
        <dbReference type="ARBA" id="ARBA00022475"/>
    </source>
</evidence>
<dbReference type="Pfam" id="PF13396">
    <property type="entry name" value="PLDc_N"/>
    <property type="match status" value="1"/>
</dbReference>
<evidence type="ECO:0000256" key="5">
    <source>
        <dbReference type="ARBA" id="ARBA00023136"/>
    </source>
</evidence>
<keyword evidence="3" id="KW-0812">Transmembrane</keyword>
<accession>A0A1H8LUU4</accession>
<organism evidence="7 8">
    <name type="scientific">Cryobacterium luteum</name>
    <dbReference type="NCBI Taxonomy" id="1424661"/>
    <lineage>
        <taxon>Bacteria</taxon>
        <taxon>Bacillati</taxon>
        <taxon>Actinomycetota</taxon>
        <taxon>Actinomycetes</taxon>
        <taxon>Micrococcales</taxon>
        <taxon>Microbacteriaceae</taxon>
        <taxon>Cryobacterium</taxon>
    </lineage>
</organism>
<comment type="caution">
    <text evidence="7">The sequence shown here is derived from an EMBL/GenBank/DDBJ whole genome shotgun (WGS) entry which is preliminary data.</text>
</comment>